<dbReference type="AlphaFoldDB" id="A0A328AE53"/>
<feature type="transmembrane region" description="Helical" evidence="7">
    <location>
        <begin position="314"/>
        <end position="334"/>
    </location>
</feature>
<dbReference type="Pfam" id="PF03706">
    <property type="entry name" value="LPG_synthase_TM"/>
    <property type="match status" value="1"/>
</dbReference>
<keyword evidence="9" id="KW-1185">Reference proteome</keyword>
<organism evidence="8 9">
    <name type="scientific">Phenylobacterium deserti</name>
    <dbReference type="NCBI Taxonomy" id="1914756"/>
    <lineage>
        <taxon>Bacteria</taxon>
        <taxon>Pseudomonadati</taxon>
        <taxon>Pseudomonadota</taxon>
        <taxon>Alphaproteobacteria</taxon>
        <taxon>Caulobacterales</taxon>
        <taxon>Caulobacteraceae</taxon>
        <taxon>Phenylobacterium</taxon>
    </lineage>
</organism>
<dbReference type="Proteomes" id="UP000249725">
    <property type="component" value="Unassembled WGS sequence"/>
</dbReference>
<feature type="transmembrane region" description="Helical" evidence="7">
    <location>
        <begin position="234"/>
        <end position="256"/>
    </location>
</feature>
<evidence type="ECO:0000256" key="7">
    <source>
        <dbReference type="SAM" id="Phobius"/>
    </source>
</evidence>
<feature type="region of interest" description="Disordered" evidence="6">
    <location>
        <begin position="1"/>
        <end position="29"/>
    </location>
</feature>
<evidence type="ECO:0000256" key="3">
    <source>
        <dbReference type="ARBA" id="ARBA00022692"/>
    </source>
</evidence>
<evidence type="ECO:0000256" key="4">
    <source>
        <dbReference type="ARBA" id="ARBA00022989"/>
    </source>
</evidence>
<dbReference type="PANTHER" id="PTHR39087">
    <property type="entry name" value="UPF0104 MEMBRANE PROTEIN MJ1595"/>
    <property type="match status" value="1"/>
</dbReference>
<keyword evidence="2" id="KW-1003">Cell membrane</keyword>
<evidence type="ECO:0000256" key="1">
    <source>
        <dbReference type="ARBA" id="ARBA00004651"/>
    </source>
</evidence>
<feature type="transmembrane region" description="Helical" evidence="7">
    <location>
        <begin position="192"/>
        <end position="213"/>
    </location>
</feature>
<dbReference type="EMBL" id="QFYR01000002">
    <property type="protein sequence ID" value="RAK52911.1"/>
    <property type="molecule type" value="Genomic_DNA"/>
</dbReference>
<feature type="transmembrane region" description="Helical" evidence="7">
    <location>
        <begin position="38"/>
        <end position="56"/>
    </location>
</feature>
<dbReference type="RefSeq" id="WP_111515196.1">
    <property type="nucleotide sequence ID" value="NZ_QFYR01000002.1"/>
</dbReference>
<evidence type="ECO:0000256" key="2">
    <source>
        <dbReference type="ARBA" id="ARBA00022475"/>
    </source>
</evidence>
<evidence type="ECO:0000256" key="6">
    <source>
        <dbReference type="SAM" id="MobiDB-lite"/>
    </source>
</evidence>
<evidence type="ECO:0000313" key="9">
    <source>
        <dbReference type="Proteomes" id="UP000249725"/>
    </source>
</evidence>
<reference evidence="9" key="1">
    <citation type="submission" date="2018-05" db="EMBL/GenBank/DDBJ databases">
        <authorList>
            <person name="Li X."/>
        </authorList>
    </citation>
    <scope>NUCLEOTIDE SEQUENCE [LARGE SCALE GENOMIC DNA]</scope>
    <source>
        <strain evidence="9">YIM 73061</strain>
    </source>
</reference>
<evidence type="ECO:0000256" key="5">
    <source>
        <dbReference type="ARBA" id="ARBA00023136"/>
    </source>
</evidence>
<protein>
    <submittedName>
        <fullName evidence="8">Uncharacterized protein</fullName>
    </submittedName>
</protein>
<keyword evidence="4 7" id="KW-1133">Transmembrane helix</keyword>
<evidence type="ECO:0000313" key="8">
    <source>
        <dbReference type="EMBL" id="RAK52911.1"/>
    </source>
</evidence>
<keyword evidence="5 7" id="KW-0472">Membrane</keyword>
<name>A0A328AE53_9CAUL</name>
<comment type="subcellular location">
    <subcellularLocation>
        <location evidence="1">Cell membrane</location>
        <topology evidence="1">Multi-pass membrane protein</topology>
    </subcellularLocation>
</comment>
<comment type="caution">
    <text evidence="8">The sequence shown here is derived from an EMBL/GenBank/DDBJ whole genome shotgun (WGS) entry which is preliminary data.</text>
</comment>
<feature type="transmembrane region" description="Helical" evidence="7">
    <location>
        <begin position="113"/>
        <end position="133"/>
    </location>
</feature>
<feature type="transmembrane region" description="Helical" evidence="7">
    <location>
        <begin position="76"/>
        <end position="93"/>
    </location>
</feature>
<keyword evidence="3 7" id="KW-0812">Transmembrane</keyword>
<gene>
    <name evidence="8" type="ORF">DJ018_12100</name>
</gene>
<dbReference type="GO" id="GO:0005886">
    <property type="term" value="C:plasma membrane"/>
    <property type="evidence" value="ECO:0007669"/>
    <property type="project" value="UniProtKB-SubCell"/>
</dbReference>
<feature type="transmembrane region" description="Helical" evidence="7">
    <location>
        <begin position="145"/>
        <end position="172"/>
    </location>
</feature>
<accession>A0A328AE53</accession>
<proteinExistence type="predicted"/>
<dbReference type="OrthoDB" id="145485at2"/>
<dbReference type="InterPro" id="IPR022791">
    <property type="entry name" value="L-PG_synthase/AglD"/>
</dbReference>
<dbReference type="PANTHER" id="PTHR39087:SF2">
    <property type="entry name" value="UPF0104 MEMBRANE PROTEIN MJ1595"/>
    <property type="match status" value="1"/>
</dbReference>
<sequence>MLNPAPVRETDRRTAEPLAAAKATPPRKPGPGDVVRRWLLRVIPFVLLIAAGWVLWREFHTLSIREVGSAMGQWGGGRIALALCLSALSFLLMGCVEKLGLGWAGARVPLPSVLGGSFVANGIAHTVGANLLVSGAVRARLYHRYGVSLTQVAGTTLFCGTAFAVGISTLGGAGMLLSAPEQIAATAIPLPVARTLGAVLIGWVVCYVLLCAFRRRKPLHAFGRTLTLPRVRDALGQVAIGVTDNATAAAIIWILLPPDTVHYHTFVGAYAVATVAGLASTVPAGAGVFEGTMSTLLRTVNPAPLAAAFLGYRLAFFILPLIVAGAALFLDTLLRRSSRRR</sequence>